<comment type="catalytic activity">
    <reaction evidence="6">
        <text>7,8-dihydroneopterin 3'-triphosphate + H2O = 6-carboxy-5,6,7,8-tetrahydropterin + triphosphate + acetaldehyde + 2 H(+)</text>
        <dbReference type="Rhea" id="RHEA:27966"/>
        <dbReference type="ChEBI" id="CHEBI:15343"/>
        <dbReference type="ChEBI" id="CHEBI:15377"/>
        <dbReference type="ChEBI" id="CHEBI:15378"/>
        <dbReference type="ChEBI" id="CHEBI:18036"/>
        <dbReference type="ChEBI" id="CHEBI:58462"/>
        <dbReference type="ChEBI" id="CHEBI:61032"/>
        <dbReference type="EC" id="4.1.2.50"/>
    </reaction>
</comment>
<protein>
    <recommendedName>
        <fullName evidence="4">6-carboxy-5,6,7,8-tetrahydropterin synthase</fullName>
        <ecNumber evidence="3">4.1.2.50</ecNumber>
    </recommendedName>
    <alternativeName>
        <fullName evidence="5">Queuosine biosynthesis protein QueD</fullName>
    </alternativeName>
</protein>
<reference evidence="8" key="1">
    <citation type="submission" date="2023-07" db="EMBL/GenBank/DDBJ databases">
        <title>30 novel species of actinomycetes from the DSMZ collection.</title>
        <authorList>
            <person name="Nouioui I."/>
        </authorList>
    </citation>
    <scope>NUCLEOTIDE SEQUENCE [LARGE SCALE GENOMIC DNA]</scope>
    <source>
        <strain evidence="8">DSM 44918</strain>
    </source>
</reference>
<dbReference type="Proteomes" id="UP001183420">
    <property type="component" value="Unassembled WGS sequence"/>
</dbReference>
<dbReference type="InterPro" id="IPR038418">
    <property type="entry name" value="6-PTP_synth/QueD_sf"/>
</dbReference>
<keyword evidence="8" id="KW-1185">Reference proteome</keyword>
<comment type="pathway">
    <text evidence="1">Purine metabolism; 7-cyano-7-deazaguanine biosynthesis.</text>
</comment>
<evidence type="ECO:0000256" key="2">
    <source>
        <dbReference type="ARBA" id="ARBA00008900"/>
    </source>
</evidence>
<dbReference type="Gene3D" id="3.30.479.10">
    <property type="entry name" value="6-pyruvoyl tetrahydropterin synthase/QueD"/>
    <property type="match status" value="1"/>
</dbReference>
<accession>A0ABU2M009</accession>
<evidence type="ECO:0000313" key="7">
    <source>
        <dbReference type="EMBL" id="MDT0323168.1"/>
    </source>
</evidence>
<organism evidence="7 8">
    <name type="scientific">Streptomyces millisiae</name>
    <dbReference type="NCBI Taxonomy" id="3075542"/>
    <lineage>
        <taxon>Bacteria</taxon>
        <taxon>Bacillati</taxon>
        <taxon>Actinomycetota</taxon>
        <taxon>Actinomycetes</taxon>
        <taxon>Kitasatosporales</taxon>
        <taxon>Streptomycetaceae</taxon>
        <taxon>Streptomyces</taxon>
    </lineage>
</organism>
<evidence type="ECO:0000256" key="5">
    <source>
        <dbReference type="ARBA" id="ARBA00031449"/>
    </source>
</evidence>
<comment type="similarity">
    <text evidence="2">Belongs to the PTPS family. QueD subfamily.</text>
</comment>
<evidence type="ECO:0000256" key="3">
    <source>
        <dbReference type="ARBA" id="ARBA00012982"/>
    </source>
</evidence>
<dbReference type="EMBL" id="JAVREM010000089">
    <property type="protein sequence ID" value="MDT0323168.1"/>
    <property type="molecule type" value="Genomic_DNA"/>
</dbReference>
<proteinExistence type="inferred from homology"/>
<evidence type="ECO:0000256" key="6">
    <source>
        <dbReference type="ARBA" id="ARBA00048807"/>
    </source>
</evidence>
<evidence type="ECO:0000256" key="4">
    <source>
        <dbReference type="ARBA" id="ARBA00018141"/>
    </source>
</evidence>
<dbReference type="RefSeq" id="WP_311604240.1">
    <property type="nucleotide sequence ID" value="NZ_JAVREM010000089.1"/>
</dbReference>
<sequence length="107" mass="11888">MYATEISATIRARHASGARHDFTAVLVMKSAAPRPDNRAPVAVETIEKWAENELTNRTLTEVLGASPSAERVARWVYESWAGQIPDLAETRISPEPGTWAIYRPEPE</sequence>
<dbReference type="EC" id="4.1.2.50" evidence="3"/>
<dbReference type="SUPFAM" id="SSF55620">
    <property type="entry name" value="Tetrahydrobiopterin biosynthesis enzymes-like"/>
    <property type="match status" value="1"/>
</dbReference>
<comment type="caution">
    <text evidence="7">The sequence shown here is derived from an EMBL/GenBank/DDBJ whole genome shotgun (WGS) entry which is preliminary data.</text>
</comment>
<name>A0ABU2M009_9ACTN</name>
<evidence type="ECO:0000256" key="1">
    <source>
        <dbReference type="ARBA" id="ARBA00005061"/>
    </source>
</evidence>
<dbReference type="Pfam" id="PF01242">
    <property type="entry name" value="PTPS"/>
    <property type="match status" value="1"/>
</dbReference>
<dbReference type="InterPro" id="IPR007115">
    <property type="entry name" value="6-PTP_synth/QueD"/>
</dbReference>
<gene>
    <name evidence="7" type="ORF">RNC47_33155</name>
</gene>
<evidence type="ECO:0000313" key="8">
    <source>
        <dbReference type="Proteomes" id="UP001183420"/>
    </source>
</evidence>